<keyword evidence="1" id="KW-0175">Coiled coil</keyword>
<evidence type="ECO:0008006" key="4">
    <source>
        <dbReference type="Google" id="ProtNLM"/>
    </source>
</evidence>
<name>A0A537LNP4_9BACT</name>
<feature type="coiled-coil region" evidence="1">
    <location>
        <begin position="49"/>
        <end position="102"/>
    </location>
</feature>
<gene>
    <name evidence="2" type="ORF">E6G98_09130</name>
</gene>
<dbReference type="EMBL" id="VBAI01000155">
    <property type="protein sequence ID" value="TMJ09638.1"/>
    <property type="molecule type" value="Genomic_DNA"/>
</dbReference>
<dbReference type="Proteomes" id="UP000315217">
    <property type="component" value="Unassembled WGS sequence"/>
</dbReference>
<reference evidence="2 3" key="1">
    <citation type="journal article" date="2019" name="Nat. Microbiol.">
        <title>Mediterranean grassland soil C-N compound turnover is dependent on rainfall and depth, and is mediated by genomically divergent microorganisms.</title>
        <authorList>
            <person name="Diamond S."/>
            <person name="Andeer P.F."/>
            <person name="Li Z."/>
            <person name="Crits-Christoph A."/>
            <person name="Burstein D."/>
            <person name="Anantharaman K."/>
            <person name="Lane K.R."/>
            <person name="Thomas B.C."/>
            <person name="Pan C."/>
            <person name="Northen T.R."/>
            <person name="Banfield J.F."/>
        </authorList>
    </citation>
    <scope>NUCLEOTIDE SEQUENCE [LARGE SCALE GENOMIC DNA]</scope>
    <source>
        <strain evidence="2">NP_1</strain>
    </source>
</reference>
<evidence type="ECO:0000256" key="1">
    <source>
        <dbReference type="SAM" id="Coils"/>
    </source>
</evidence>
<sequence length="142" mass="15929">MFAEPRNMRGDPWFLGFPCRGSQRSGWRRMTGKHGPSDDNLLHVIAATEKELEAKVAQAKVDAQRIVEEAQRQADAVREQARREAEELAARVRAEIARETETLAAQRLATAQAEVQRVRSRASERIREAAELVVKRVLGGLS</sequence>
<dbReference type="Gene3D" id="1.20.5.2950">
    <property type="match status" value="1"/>
</dbReference>
<accession>A0A537LNP4</accession>
<evidence type="ECO:0000313" key="3">
    <source>
        <dbReference type="Proteomes" id="UP000315217"/>
    </source>
</evidence>
<evidence type="ECO:0000313" key="2">
    <source>
        <dbReference type="EMBL" id="TMJ09638.1"/>
    </source>
</evidence>
<dbReference type="AlphaFoldDB" id="A0A537LNP4"/>
<proteinExistence type="predicted"/>
<organism evidence="2 3">
    <name type="scientific">Candidatus Segetimicrobium genomatis</name>
    <dbReference type="NCBI Taxonomy" id="2569760"/>
    <lineage>
        <taxon>Bacteria</taxon>
        <taxon>Bacillati</taxon>
        <taxon>Candidatus Sysuimicrobiota</taxon>
        <taxon>Candidatus Sysuimicrobiia</taxon>
        <taxon>Candidatus Sysuimicrobiales</taxon>
        <taxon>Candidatus Segetimicrobiaceae</taxon>
        <taxon>Candidatus Segetimicrobium</taxon>
    </lineage>
</organism>
<comment type="caution">
    <text evidence="2">The sequence shown here is derived from an EMBL/GenBank/DDBJ whole genome shotgun (WGS) entry which is preliminary data.</text>
</comment>
<dbReference type="Pfam" id="PF16999">
    <property type="entry name" value="V-ATPase_G_2"/>
    <property type="match status" value="1"/>
</dbReference>
<protein>
    <recommendedName>
        <fullName evidence="4">V-type ATP synthase subunit H</fullName>
    </recommendedName>
</protein>